<dbReference type="PANTHER" id="PTHR33371">
    <property type="entry name" value="INTERMEMBRANE PHOSPHOLIPID TRANSPORT SYSTEM BINDING PROTEIN MLAD-RELATED"/>
    <property type="match status" value="1"/>
</dbReference>
<gene>
    <name evidence="4" type="ORF">GCM10010470_04530</name>
</gene>
<protein>
    <submittedName>
        <fullName evidence="4">MlaD family protein</fullName>
    </submittedName>
</protein>
<dbReference type="Proteomes" id="UP001500979">
    <property type="component" value="Unassembled WGS sequence"/>
</dbReference>
<sequence>MLPKKIKVQIGIFLLVAFVGVVHVGGRYAGLDRLAGPRGHVVVAQLAESGGLSTHAEVTYRGVPVGRVGELRLTADGVEAQLDIDPDAPPVPADTEAVVANRSAVGEQYVDLRPRTAEGPFLADGSVIRSADTSVPLPPEMLVAHLDSLAASVPQDSLRTVVDELDTAFTGAGPQLRTLLDSAHSFTTAATDHLPQTTDLLAAGRTALDTQRSESEHLLTFGRDLRALAATVRESDPALRAAIAAAPDAARLTAEVVRESGPDLGIVLANLLSTSHIVETRLDGLEQALVTMPPAMAAADSVLPGDGRAHFGLVLNVFNPLVCTRGYGSTVQRPGDDLSPAPANQYAYCAEPPGSPTNVRGAQNVP</sequence>
<name>A0ABN3V2X6_9PSEU</name>
<evidence type="ECO:0000259" key="2">
    <source>
        <dbReference type="Pfam" id="PF02470"/>
    </source>
</evidence>
<keyword evidence="5" id="KW-1185">Reference proteome</keyword>
<dbReference type="NCBIfam" id="TIGR00996">
    <property type="entry name" value="Mtu_fam_mce"/>
    <property type="match status" value="1"/>
</dbReference>
<dbReference type="EMBL" id="BAAAUX010000002">
    <property type="protein sequence ID" value="GAA2775451.1"/>
    <property type="molecule type" value="Genomic_DNA"/>
</dbReference>
<dbReference type="Pfam" id="PF11887">
    <property type="entry name" value="Mce4_CUP1"/>
    <property type="match status" value="1"/>
</dbReference>
<dbReference type="RefSeq" id="WP_344677627.1">
    <property type="nucleotide sequence ID" value="NZ_BAAAUX010000002.1"/>
</dbReference>
<organism evidence="4 5">
    <name type="scientific">Saccharopolyspora taberi</name>
    <dbReference type="NCBI Taxonomy" id="60895"/>
    <lineage>
        <taxon>Bacteria</taxon>
        <taxon>Bacillati</taxon>
        <taxon>Actinomycetota</taxon>
        <taxon>Actinomycetes</taxon>
        <taxon>Pseudonocardiales</taxon>
        <taxon>Pseudonocardiaceae</taxon>
        <taxon>Saccharopolyspora</taxon>
    </lineage>
</organism>
<accession>A0ABN3V2X6</accession>
<evidence type="ECO:0000259" key="3">
    <source>
        <dbReference type="Pfam" id="PF11887"/>
    </source>
</evidence>
<evidence type="ECO:0000313" key="5">
    <source>
        <dbReference type="Proteomes" id="UP001500979"/>
    </source>
</evidence>
<feature type="domain" description="Mce/MlaD" evidence="2">
    <location>
        <begin position="39"/>
        <end position="114"/>
    </location>
</feature>
<feature type="region of interest" description="Disordered" evidence="1">
    <location>
        <begin position="330"/>
        <end position="366"/>
    </location>
</feature>
<dbReference type="InterPro" id="IPR005693">
    <property type="entry name" value="Mce"/>
</dbReference>
<evidence type="ECO:0000256" key="1">
    <source>
        <dbReference type="SAM" id="MobiDB-lite"/>
    </source>
</evidence>
<proteinExistence type="predicted"/>
<feature type="domain" description="Mammalian cell entry C-terminal" evidence="3">
    <location>
        <begin position="122"/>
        <end position="303"/>
    </location>
</feature>
<dbReference type="PANTHER" id="PTHR33371:SF16">
    <property type="entry name" value="MCE-FAMILY PROTEIN MCE3F"/>
    <property type="match status" value="1"/>
</dbReference>
<evidence type="ECO:0000313" key="4">
    <source>
        <dbReference type="EMBL" id="GAA2775451.1"/>
    </source>
</evidence>
<dbReference type="InterPro" id="IPR052336">
    <property type="entry name" value="MlaD_Phospholipid_Transporter"/>
</dbReference>
<dbReference type="InterPro" id="IPR003399">
    <property type="entry name" value="Mce/MlaD"/>
</dbReference>
<dbReference type="InterPro" id="IPR024516">
    <property type="entry name" value="Mce_C"/>
</dbReference>
<dbReference type="Pfam" id="PF02470">
    <property type="entry name" value="MlaD"/>
    <property type="match status" value="1"/>
</dbReference>
<comment type="caution">
    <text evidence="4">The sequence shown here is derived from an EMBL/GenBank/DDBJ whole genome shotgun (WGS) entry which is preliminary data.</text>
</comment>
<feature type="compositionally biased region" description="Polar residues" evidence="1">
    <location>
        <begin position="356"/>
        <end position="366"/>
    </location>
</feature>
<reference evidence="4 5" key="1">
    <citation type="journal article" date="2019" name="Int. J. Syst. Evol. Microbiol.">
        <title>The Global Catalogue of Microorganisms (GCM) 10K type strain sequencing project: providing services to taxonomists for standard genome sequencing and annotation.</title>
        <authorList>
            <consortium name="The Broad Institute Genomics Platform"/>
            <consortium name="The Broad Institute Genome Sequencing Center for Infectious Disease"/>
            <person name="Wu L."/>
            <person name="Ma J."/>
        </authorList>
    </citation>
    <scope>NUCLEOTIDE SEQUENCE [LARGE SCALE GENOMIC DNA]</scope>
    <source>
        <strain evidence="4 5">JCM 9383</strain>
    </source>
</reference>